<feature type="domain" description="DUF3533" evidence="3">
    <location>
        <begin position="293"/>
        <end position="408"/>
    </location>
</feature>
<dbReference type="RefSeq" id="XP_013326198.1">
    <property type="nucleotide sequence ID" value="XM_013470744.1"/>
</dbReference>
<dbReference type="EMBL" id="LASV01000336">
    <property type="protein sequence ID" value="KKA19586.1"/>
    <property type="molecule type" value="Genomic_DNA"/>
</dbReference>
<accession>A0A0F4YP00</accession>
<dbReference type="InterPro" id="IPR053001">
    <property type="entry name" value="MNNG_permease-like"/>
</dbReference>
<dbReference type="Proteomes" id="UP000053958">
    <property type="component" value="Unassembled WGS sequence"/>
</dbReference>
<evidence type="ECO:0000259" key="3">
    <source>
        <dbReference type="Pfam" id="PF12051"/>
    </source>
</evidence>
<organism evidence="4 5">
    <name type="scientific">Rasamsonia emersonii (strain ATCC 16479 / CBS 393.64 / IMI 116815)</name>
    <dbReference type="NCBI Taxonomy" id="1408163"/>
    <lineage>
        <taxon>Eukaryota</taxon>
        <taxon>Fungi</taxon>
        <taxon>Dikarya</taxon>
        <taxon>Ascomycota</taxon>
        <taxon>Pezizomycotina</taxon>
        <taxon>Eurotiomycetes</taxon>
        <taxon>Eurotiomycetidae</taxon>
        <taxon>Eurotiales</taxon>
        <taxon>Trichocomaceae</taxon>
        <taxon>Rasamsonia</taxon>
    </lineage>
</organism>
<keyword evidence="2" id="KW-1133">Transmembrane helix</keyword>
<comment type="caution">
    <text evidence="4">The sequence shown here is derived from an EMBL/GenBank/DDBJ whole genome shotgun (WGS) entry which is preliminary data.</text>
</comment>
<dbReference type="OrthoDB" id="2140105at2759"/>
<keyword evidence="2" id="KW-0812">Transmembrane</keyword>
<proteinExistence type="predicted"/>
<dbReference type="PANTHER" id="PTHR34814:SF1">
    <property type="entry name" value="NITROSOGUANIDINE RESISTANCE PROTEIN SNG1"/>
    <property type="match status" value="1"/>
</dbReference>
<dbReference type="InterPro" id="IPR022703">
    <property type="entry name" value="DUF3533"/>
</dbReference>
<evidence type="ECO:0000313" key="4">
    <source>
        <dbReference type="EMBL" id="KKA19586.1"/>
    </source>
</evidence>
<sequence length="699" mass="74894">MPSINKSWCNTTIGERINRGESDTSSLLDKWSLGTHVKVPGNSDTLNSRPGRCLGTVAQSHGRTTQHFCRITAATTSYQSFDPSPEQDYGVLYHSRICPPISTFQAATSVQHVCSEFLLSIPELHRLLLMKNNKENKLREKKKEKQKGKDNSLAGSRTPGGRVLQADWMKDGYVTATPLGTVCCVGRTHVCDFPRARRTLSPDSGFGLGNTSPRETASIAIVPVKPAPSPSQLTLEPSRLRDIVEKPSRSHVVPVTVRVERGRRRDGPCQWQGVHRSPEHGAAAMGVDRPSSVLGLAVFILSVLSLYWGVLFGVEQNLPSLTTWIVDFDGKVAPYNTTTPVVGPFITNAFANMHPSTYDRLGWTIRSAEEFDNDPWAVRQGVYDEHAYVAIIINPNATALLRAAVNEGDLQHGSGPEYDGELHPAGAAGHAHPGGQWVRIALGAAPERERVQPGYLPGAAGGESGHRVHVARPASVCACGGDAVGDDRTDLSDHHLVLQLPVPDARPRAVCPGQGPPAAASDAPDRLAHGVEHRRVFLPVAVLLVRLARVPDSVLQPAGAGHDGGDKPERLREGLVCRVLDAELGGDGGAGAAEREHGDDPGTAVQRDVADLLGHYERVDGVLLAGSGAGVLCVGICVAAASDCRSVAHDPVRHALADRPRLWDFVRVGGGVDGAVSVCMLVHEMEDDEGEVASYSWLR</sequence>
<feature type="region of interest" description="Disordered" evidence="1">
    <location>
        <begin position="135"/>
        <end position="162"/>
    </location>
</feature>
<name>A0A0F4YP00_RASE3</name>
<dbReference type="Pfam" id="PF12051">
    <property type="entry name" value="DUF3533"/>
    <property type="match status" value="1"/>
</dbReference>
<reference evidence="4 5" key="1">
    <citation type="submission" date="2015-04" db="EMBL/GenBank/DDBJ databases">
        <authorList>
            <person name="Heijne W.H."/>
            <person name="Fedorova N.D."/>
            <person name="Nierman W.C."/>
            <person name="Vollebregt A.W."/>
            <person name="Zhao Z."/>
            <person name="Wu L."/>
            <person name="Kumar M."/>
            <person name="Stam H."/>
            <person name="van den Berg M.A."/>
            <person name="Pel H.J."/>
        </authorList>
    </citation>
    <scope>NUCLEOTIDE SEQUENCE [LARGE SCALE GENOMIC DNA]</scope>
    <source>
        <strain evidence="4 5">CBS 393.64</strain>
    </source>
</reference>
<keyword evidence="2" id="KW-0472">Membrane</keyword>
<dbReference type="STRING" id="1408163.A0A0F4YP00"/>
<dbReference type="PANTHER" id="PTHR34814">
    <property type="entry name" value="NITROSOGUANIDINE RESISTANCE PROTEIN SNG1"/>
    <property type="match status" value="1"/>
</dbReference>
<keyword evidence="5" id="KW-1185">Reference proteome</keyword>
<dbReference type="GO" id="GO:0016020">
    <property type="term" value="C:membrane"/>
    <property type="evidence" value="ECO:0007669"/>
    <property type="project" value="TreeGrafter"/>
</dbReference>
<dbReference type="AlphaFoldDB" id="A0A0F4YP00"/>
<feature type="compositionally biased region" description="Basic and acidic residues" evidence="1">
    <location>
        <begin position="135"/>
        <end position="150"/>
    </location>
</feature>
<evidence type="ECO:0000313" key="5">
    <source>
        <dbReference type="Proteomes" id="UP000053958"/>
    </source>
</evidence>
<gene>
    <name evidence="4" type="ORF">T310_6443</name>
</gene>
<dbReference type="GeneID" id="25318745"/>
<evidence type="ECO:0000256" key="1">
    <source>
        <dbReference type="SAM" id="MobiDB-lite"/>
    </source>
</evidence>
<protein>
    <recommendedName>
        <fullName evidence="3">DUF3533 domain-containing protein</fullName>
    </recommendedName>
</protein>
<evidence type="ECO:0000256" key="2">
    <source>
        <dbReference type="SAM" id="Phobius"/>
    </source>
</evidence>
<feature type="transmembrane region" description="Helical" evidence="2">
    <location>
        <begin position="293"/>
        <end position="314"/>
    </location>
</feature>